<accession>A0ABS2QQ54</accession>
<name>A0ABS2QQ54_9BACI</name>
<proteinExistence type="predicted"/>
<evidence type="ECO:0000256" key="1">
    <source>
        <dbReference type="SAM" id="SignalP"/>
    </source>
</evidence>
<evidence type="ECO:0000313" key="3">
    <source>
        <dbReference type="Proteomes" id="UP000809829"/>
    </source>
</evidence>
<protein>
    <submittedName>
        <fullName evidence="2">Uncharacterized protein</fullName>
    </submittedName>
</protein>
<evidence type="ECO:0000313" key="2">
    <source>
        <dbReference type="EMBL" id="MBM7701595.1"/>
    </source>
</evidence>
<sequence>MKKALISISAALMLLSPFAGQASAAESKVAWKGNEIKVNQLGVVHFVKDVKTYKRNPEGEIISVERGKAGLAYRVYSIVKKGDTIVYNIGANTQVQQTNLVKYEQVPVEIRSKFFNAGTKAPDFDYVEYPQFTGFSTSQIVNEKIEKIINEHIQNNQTHIFMTTYETNFDDKEGKLLTLLFRHWFSSNYHEVAQKYLINLNNGEVTRLSTIVY</sequence>
<dbReference type="EMBL" id="JAFBFC010000001">
    <property type="protein sequence ID" value="MBM7701595.1"/>
    <property type="molecule type" value="Genomic_DNA"/>
</dbReference>
<keyword evidence="1" id="KW-0732">Signal</keyword>
<feature type="signal peptide" evidence="1">
    <location>
        <begin position="1"/>
        <end position="24"/>
    </location>
</feature>
<reference evidence="2 3" key="1">
    <citation type="submission" date="2021-01" db="EMBL/GenBank/DDBJ databases">
        <title>Genomic Encyclopedia of Type Strains, Phase IV (KMG-IV): sequencing the most valuable type-strain genomes for metagenomic binning, comparative biology and taxonomic classification.</title>
        <authorList>
            <person name="Goeker M."/>
        </authorList>
    </citation>
    <scope>NUCLEOTIDE SEQUENCE [LARGE SCALE GENOMIC DNA]</scope>
    <source>
        <strain evidence="2 3">DSM 104297</strain>
    </source>
</reference>
<organism evidence="2 3">
    <name type="scientific">Priestia iocasae</name>
    <dbReference type="NCBI Taxonomy" id="2291674"/>
    <lineage>
        <taxon>Bacteria</taxon>
        <taxon>Bacillati</taxon>
        <taxon>Bacillota</taxon>
        <taxon>Bacilli</taxon>
        <taxon>Bacillales</taxon>
        <taxon>Bacillaceae</taxon>
        <taxon>Priestia</taxon>
    </lineage>
</organism>
<dbReference type="Proteomes" id="UP000809829">
    <property type="component" value="Unassembled WGS sequence"/>
</dbReference>
<keyword evidence="3" id="KW-1185">Reference proteome</keyword>
<gene>
    <name evidence="2" type="ORF">JOC83_000421</name>
</gene>
<feature type="chain" id="PRO_5047014997" evidence="1">
    <location>
        <begin position="25"/>
        <end position="213"/>
    </location>
</feature>
<dbReference type="RefSeq" id="WP_205183054.1">
    <property type="nucleotide sequence ID" value="NZ_JAFBFC010000001.1"/>
</dbReference>
<comment type="caution">
    <text evidence="2">The sequence shown here is derived from an EMBL/GenBank/DDBJ whole genome shotgun (WGS) entry which is preliminary data.</text>
</comment>